<accession>A0A7R9V361</accession>
<sequence length="194" mass="21298">MICGTMALPRPCKVIQLVVSSPGATICSTCIHADNPTARFENEKMREELERMKKIVGSGPGGAANERLLNENATLVNQLKNLSGDKSRAQMAAELARAQTELQALRRGGGAGFEDANAVSAAVKDFSNKTQAELERKLAHADARRVMAEEQLEGMQKYLTKSTMQYQREIVRLRSVIGQLDPRMLKSNPLKGTR</sequence>
<proteinExistence type="predicted"/>
<dbReference type="InterPro" id="IPR039873">
    <property type="entry name" value="CCDC78"/>
</dbReference>
<dbReference type="PANTHER" id="PTHR22106:SF5">
    <property type="entry name" value="COILED-COIL DOMAIN-CONTAINING PROTEIN 78"/>
    <property type="match status" value="1"/>
</dbReference>
<dbReference type="GO" id="GO:0005737">
    <property type="term" value="C:cytoplasm"/>
    <property type="evidence" value="ECO:0007669"/>
    <property type="project" value="TreeGrafter"/>
</dbReference>
<dbReference type="EMBL" id="HBEC01007923">
    <property type="protein sequence ID" value="CAD8283565.1"/>
    <property type="molecule type" value="Transcribed_RNA"/>
</dbReference>
<name>A0A7R9V361_9CHLO</name>
<evidence type="ECO:0000256" key="1">
    <source>
        <dbReference type="SAM" id="Coils"/>
    </source>
</evidence>
<organism evidence="2">
    <name type="scientific">Chlamydomonas euryale</name>
    <dbReference type="NCBI Taxonomy" id="1486919"/>
    <lineage>
        <taxon>Eukaryota</taxon>
        <taxon>Viridiplantae</taxon>
        <taxon>Chlorophyta</taxon>
        <taxon>core chlorophytes</taxon>
        <taxon>Chlorophyceae</taxon>
        <taxon>CS clade</taxon>
        <taxon>Chlamydomonadales</taxon>
        <taxon>Chlamydomonadaceae</taxon>
        <taxon>Chlamydomonas</taxon>
    </lineage>
</organism>
<reference evidence="2" key="1">
    <citation type="submission" date="2021-01" db="EMBL/GenBank/DDBJ databases">
        <authorList>
            <person name="Corre E."/>
            <person name="Pelletier E."/>
            <person name="Niang G."/>
            <person name="Scheremetjew M."/>
            <person name="Finn R."/>
            <person name="Kale V."/>
            <person name="Holt S."/>
            <person name="Cochrane G."/>
            <person name="Meng A."/>
            <person name="Brown T."/>
            <person name="Cohen L."/>
        </authorList>
    </citation>
    <scope>NUCLEOTIDE SEQUENCE</scope>
    <source>
        <strain evidence="2">CCMP219</strain>
    </source>
</reference>
<dbReference type="PANTHER" id="PTHR22106">
    <property type="entry name" value="COILED-COIL DOMAIN-CONTAINING PROTEIN 78"/>
    <property type="match status" value="1"/>
</dbReference>
<feature type="coiled-coil region" evidence="1">
    <location>
        <begin position="65"/>
        <end position="151"/>
    </location>
</feature>
<protein>
    <submittedName>
        <fullName evidence="2">Uncharacterized protein</fullName>
    </submittedName>
</protein>
<keyword evidence="1" id="KW-0175">Coiled coil</keyword>
<dbReference type="AlphaFoldDB" id="A0A7R9V361"/>
<evidence type="ECO:0000313" key="2">
    <source>
        <dbReference type="EMBL" id="CAD8283565.1"/>
    </source>
</evidence>
<gene>
    <name evidence="2" type="ORF">CEUR00632_LOCUS3600</name>
</gene>